<proteinExistence type="predicted"/>
<gene>
    <name evidence="2" type="ordered locus">MSMEI_1682</name>
</gene>
<sequence length="227" mass="24682">MTGAVNPTSPPDFSEQVELRSIQRPDKTLVRFIPLLILIAIGVLILSLIVFGLIFADLPALYYPLSVATAVAVPAGLYLQKRRQLAADYRQHKRLVLSPTGMRRIDANTVVDLPWSAIDRFQQQNVTVAGRPKVVILPISGIVNAAASMAHSATALGIMGAGTVQPAPTAAPRALRMHDRLNGSRLASGQTHRTPNALIFPSEFETNWATGTIGTWLRHYRPDIPLP</sequence>
<keyword evidence="1" id="KW-0812">Transmembrane</keyword>
<dbReference type="KEGG" id="msb:LJ00_08600"/>
<keyword evidence="1" id="KW-0472">Membrane</keyword>
<reference evidence="2 3" key="1">
    <citation type="journal article" date="2007" name="Genome Biol.">
        <title>Interrupted coding sequences in Mycobacterium smegmatis: authentic mutations or sequencing errors?</title>
        <authorList>
            <person name="Deshayes C."/>
            <person name="Perrodou E."/>
            <person name="Gallien S."/>
            <person name="Euphrasie D."/>
            <person name="Schaeffer C."/>
            <person name="Van-Dorsselaer A."/>
            <person name="Poch O."/>
            <person name="Lecompte O."/>
            <person name="Reyrat J.M."/>
        </authorList>
    </citation>
    <scope>NUCLEOTIDE SEQUENCE [LARGE SCALE GENOMIC DNA]</scope>
    <source>
        <strain evidence="3">ATCC 700084 / mc(2)155</strain>
    </source>
</reference>
<evidence type="ECO:0000313" key="2">
    <source>
        <dbReference type="EMBL" id="AFP38154.1"/>
    </source>
</evidence>
<evidence type="ECO:0000256" key="1">
    <source>
        <dbReference type="SAM" id="Phobius"/>
    </source>
</evidence>
<reference evidence="2 3" key="2">
    <citation type="journal article" date="2009" name="Genome Res.">
        <title>Ortho-proteogenomics: multiple proteomes investigation through orthology and a new MS-based protocol.</title>
        <authorList>
            <person name="Gallien S."/>
            <person name="Perrodou E."/>
            <person name="Carapito C."/>
            <person name="Deshayes C."/>
            <person name="Reyrat J.M."/>
            <person name="Van Dorsselaer A."/>
            <person name="Poch O."/>
            <person name="Schaeffer C."/>
            <person name="Lecompte O."/>
        </authorList>
    </citation>
    <scope>NUCLEOTIDE SEQUENCE [LARGE SCALE GENOMIC DNA]</scope>
    <source>
        <strain evidence="3">ATCC 700084 / mc(2)155</strain>
    </source>
</reference>
<dbReference type="Proteomes" id="UP000006158">
    <property type="component" value="Chromosome"/>
</dbReference>
<protein>
    <submittedName>
        <fullName evidence="2">Uncharacterized protein</fullName>
    </submittedName>
</protein>
<organism evidence="2 3">
    <name type="scientific">Mycolicibacterium smegmatis (strain ATCC 700084 / mc(2)155)</name>
    <name type="common">Mycobacterium smegmatis</name>
    <dbReference type="NCBI Taxonomy" id="246196"/>
    <lineage>
        <taxon>Bacteria</taxon>
        <taxon>Bacillati</taxon>
        <taxon>Actinomycetota</taxon>
        <taxon>Actinomycetes</taxon>
        <taxon>Mycobacteriales</taxon>
        <taxon>Mycobacteriaceae</taxon>
        <taxon>Mycolicibacterium</taxon>
    </lineage>
</organism>
<dbReference type="EMBL" id="CP001663">
    <property type="protein sequence ID" value="AFP38154.1"/>
    <property type="molecule type" value="Genomic_DNA"/>
</dbReference>
<accession>I7G694</accession>
<dbReference type="AlphaFoldDB" id="I7G694"/>
<dbReference type="PATRIC" id="fig|246196.56.peg.1733"/>
<evidence type="ECO:0000313" key="3">
    <source>
        <dbReference type="Proteomes" id="UP000006158"/>
    </source>
</evidence>
<name>I7G694_MYCS2</name>
<dbReference type="KEGG" id="msg:MSMEI_1682"/>
<keyword evidence="1" id="KW-1133">Transmembrane helix</keyword>
<dbReference type="RefSeq" id="WP_014877175.1">
    <property type="nucleotide sequence ID" value="NZ_CP009494.1"/>
</dbReference>
<feature type="transmembrane region" description="Helical" evidence="1">
    <location>
        <begin position="29"/>
        <end position="55"/>
    </location>
</feature>
<feature type="transmembrane region" description="Helical" evidence="1">
    <location>
        <begin position="61"/>
        <end position="79"/>
    </location>
</feature>